<protein>
    <submittedName>
        <fullName evidence="1">Uncharacterized protein</fullName>
    </submittedName>
</protein>
<name>A0ACC2DA89_DIPCM</name>
<comment type="caution">
    <text evidence="1">The sequence shown here is derived from an EMBL/GenBank/DDBJ whole genome shotgun (WGS) entry which is preliminary data.</text>
</comment>
<evidence type="ECO:0000313" key="2">
    <source>
        <dbReference type="Proteomes" id="UP001162992"/>
    </source>
</evidence>
<keyword evidence="2" id="KW-1185">Reference proteome</keyword>
<reference evidence="2" key="1">
    <citation type="journal article" date="2024" name="Proc. Natl. Acad. Sci. U.S.A.">
        <title>Extraordinary preservation of gene collinearity over three hundred million years revealed in homosporous lycophytes.</title>
        <authorList>
            <person name="Li C."/>
            <person name="Wickell D."/>
            <person name="Kuo L.Y."/>
            <person name="Chen X."/>
            <person name="Nie B."/>
            <person name="Liao X."/>
            <person name="Peng D."/>
            <person name="Ji J."/>
            <person name="Jenkins J."/>
            <person name="Williams M."/>
            <person name="Shu S."/>
            <person name="Plott C."/>
            <person name="Barry K."/>
            <person name="Rajasekar S."/>
            <person name="Grimwood J."/>
            <person name="Han X."/>
            <person name="Sun S."/>
            <person name="Hou Z."/>
            <person name="He W."/>
            <person name="Dai G."/>
            <person name="Sun C."/>
            <person name="Schmutz J."/>
            <person name="Leebens-Mack J.H."/>
            <person name="Li F.W."/>
            <person name="Wang L."/>
        </authorList>
    </citation>
    <scope>NUCLEOTIDE SEQUENCE [LARGE SCALE GENOMIC DNA]</scope>
    <source>
        <strain evidence="2">cv. PW_Plant_1</strain>
    </source>
</reference>
<accession>A0ACC2DA89</accession>
<organism evidence="1 2">
    <name type="scientific">Diphasiastrum complanatum</name>
    <name type="common">Issler's clubmoss</name>
    <name type="synonym">Lycopodium complanatum</name>
    <dbReference type="NCBI Taxonomy" id="34168"/>
    <lineage>
        <taxon>Eukaryota</taxon>
        <taxon>Viridiplantae</taxon>
        <taxon>Streptophyta</taxon>
        <taxon>Embryophyta</taxon>
        <taxon>Tracheophyta</taxon>
        <taxon>Lycopodiopsida</taxon>
        <taxon>Lycopodiales</taxon>
        <taxon>Lycopodiaceae</taxon>
        <taxon>Lycopodioideae</taxon>
        <taxon>Diphasiastrum</taxon>
    </lineage>
</organism>
<proteinExistence type="predicted"/>
<evidence type="ECO:0000313" key="1">
    <source>
        <dbReference type="EMBL" id="KAJ7551187.1"/>
    </source>
</evidence>
<sequence length="533" mass="60964">MAVCTDLHSLAVASARLEHQANIECTSSLGTSFIPPIKHVKFTKLEERGHLRWTKGSRVVASSTMSRTANVDEKSTQSLDSTSTSLSARWRDIQGAKNWEGLLEPIDPDLRGELLRYGELTQACYDAFDFEKHSKYCGSCKYNRKKLLEKVGLQYAADYEVTKYLYSTSDIHLPDFFHRSDCGETWSRDSNWMGFVAVSNSAREIRRLGRRDIVVAWRGTVTTPEWIRNLQDWLSPSALCPAETAQTFGNVKVETGFRSIYMSKNRRSRYNRESAQEQIVSEIRRLLNKYEGQDLSITITGHSLGGALALLSAYDISKLEASVRRSKQSMQYCISSSTTNHSTQRSLRLRNGCLDPSESMPITVFTFAGPRVGNDAFRDRCEELGIKALRVVNQKDVVPKVPGVVLNENMHVLRSCIDKLPWTYSHVGMELALNTRDSLHLNCRFLDFAGHHNLEAYLHLLDAYHSTQKRFSFSGQRDLALVNKFSELLKPQYCIPPYWWQEENKGLQKNEKGRWVQRERDEEHIPIVYRDAQ</sequence>
<gene>
    <name evidence="1" type="ORF">O6H91_06G004000</name>
</gene>
<dbReference type="EMBL" id="CM055097">
    <property type="protein sequence ID" value="KAJ7551187.1"/>
    <property type="molecule type" value="Genomic_DNA"/>
</dbReference>
<dbReference type="Proteomes" id="UP001162992">
    <property type="component" value="Chromosome 6"/>
</dbReference>